<reference evidence="1" key="1">
    <citation type="submission" date="2018-06" db="EMBL/GenBank/DDBJ databases">
        <authorList>
            <person name="Zhirakovskaya E."/>
        </authorList>
    </citation>
    <scope>NUCLEOTIDE SEQUENCE</scope>
</reference>
<organism evidence="1">
    <name type="scientific">hydrothermal vent metagenome</name>
    <dbReference type="NCBI Taxonomy" id="652676"/>
    <lineage>
        <taxon>unclassified sequences</taxon>
        <taxon>metagenomes</taxon>
        <taxon>ecological metagenomes</taxon>
    </lineage>
</organism>
<sequence>MKYFSAMLSVFILLFVSTLSHAQRVKVGDWTVDYGVNYNEAYIENSQGQSIGFWCSTEEDNCFFYLRMNSHCDENSQSVVQVKTEVGVTPLQLLCHKVAHEGDYHYLQFFADTAQTKILLEERHYIELTLPETGQSRFSLKGSKIAIRTVADLAGK</sequence>
<proteinExistence type="predicted"/>
<name>A0A3B1BAB6_9ZZZZ</name>
<protein>
    <submittedName>
        <fullName evidence="1">Uncharacterized protein</fullName>
    </submittedName>
</protein>
<accession>A0A3B1BAB6</accession>
<dbReference type="EMBL" id="UOFY01000027">
    <property type="protein sequence ID" value="VAX08368.1"/>
    <property type="molecule type" value="Genomic_DNA"/>
</dbReference>
<gene>
    <name evidence="1" type="ORF">MNBD_GAMMA25-543</name>
</gene>
<evidence type="ECO:0000313" key="1">
    <source>
        <dbReference type="EMBL" id="VAX08368.1"/>
    </source>
</evidence>
<dbReference type="AlphaFoldDB" id="A0A3B1BAB6"/>